<feature type="transmembrane region" description="Helical" evidence="3">
    <location>
        <begin position="7"/>
        <end position="29"/>
    </location>
</feature>
<feature type="transmembrane region" description="Helical" evidence="3">
    <location>
        <begin position="68"/>
        <end position="90"/>
    </location>
</feature>
<dbReference type="Pfam" id="PF00892">
    <property type="entry name" value="EamA"/>
    <property type="match status" value="2"/>
</dbReference>
<feature type="domain" description="EamA" evidence="4">
    <location>
        <begin position="6"/>
        <end position="140"/>
    </location>
</feature>
<comment type="caution">
    <text evidence="5">The sequence shown here is derived from an EMBL/GenBank/DDBJ whole genome shotgun (WGS) entry which is preliminary data.</text>
</comment>
<dbReference type="EMBL" id="RHHR01000015">
    <property type="protein sequence ID" value="RNB74410.1"/>
    <property type="molecule type" value="Genomic_DNA"/>
</dbReference>
<evidence type="ECO:0000256" key="1">
    <source>
        <dbReference type="ARBA" id="ARBA00004127"/>
    </source>
</evidence>
<dbReference type="RefSeq" id="WP_122909269.1">
    <property type="nucleotide sequence ID" value="NZ_CBCSBE010000003.1"/>
</dbReference>
<dbReference type="AlphaFoldDB" id="A0A3M8CFB2"/>
<feature type="transmembrane region" description="Helical" evidence="3">
    <location>
        <begin position="123"/>
        <end position="144"/>
    </location>
</feature>
<evidence type="ECO:0000313" key="5">
    <source>
        <dbReference type="EMBL" id="RNB74410.1"/>
    </source>
</evidence>
<accession>A0A3M8CFB2</accession>
<feature type="transmembrane region" description="Helical" evidence="3">
    <location>
        <begin position="150"/>
        <end position="168"/>
    </location>
</feature>
<dbReference type="Proteomes" id="UP000282028">
    <property type="component" value="Unassembled WGS sequence"/>
</dbReference>
<comment type="similarity">
    <text evidence="2">Belongs to the EamA transporter family.</text>
</comment>
<name>A0A3M8CFB2_9BACL</name>
<dbReference type="Gene3D" id="1.10.3730.20">
    <property type="match status" value="1"/>
</dbReference>
<gene>
    <name evidence="5" type="ORF">EDM52_11170</name>
</gene>
<evidence type="ECO:0000259" key="4">
    <source>
        <dbReference type="Pfam" id="PF00892"/>
    </source>
</evidence>
<comment type="subcellular location">
    <subcellularLocation>
        <location evidence="1">Endomembrane system</location>
        <topology evidence="1">Multi-pass membrane protein</topology>
    </subcellularLocation>
</comment>
<feature type="transmembrane region" description="Helical" evidence="3">
    <location>
        <begin position="243"/>
        <end position="261"/>
    </location>
</feature>
<evidence type="ECO:0000313" key="6">
    <source>
        <dbReference type="Proteomes" id="UP000282028"/>
    </source>
</evidence>
<feature type="transmembrane region" description="Helical" evidence="3">
    <location>
        <begin position="35"/>
        <end position="56"/>
    </location>
</feature>
<proteinExistence type="inferred from homology"/>
<keyword evidence="3" id="KW-0472">Membrane</keyword>
<dbReference type="InterPro" id="IPR037185">
    <property type="entry name" value="EmrE-like"/>
</dbReference>
<evidence type="ECO:0000256" key="2">
    <source>
        <dbReference type="ARBA" id="ARBA00007362"/>
    </source>
</evidence>
<dbReference type="OrthoDB" id="6707571at2"/>
<reference evidence="5 6" key="1">
    <citation type="submission" date="2018-10" db="EMBL/GenBank/DDBJ databases">
        <title>Phylogenomics of Brevibacillus.</title>
        <authorList>
            <person name="Dunlap C."/>
        </authorList>
    </citation>
    <scope>NUCLEOTIDE SEQUENCE [LARGE SCALE GENOMIC DNA]</scope>
    <source>
        <strain evidence="5 6">JCM 12215</strain>
    </source>
</reference>
<feature type="domain" description="EamA" evidence="4">
    <location>
        <begin position="150"/>
        <end position="284"/>
    </location>
</feature>
<keyword evidence="3" id="KW-1133">Transmembrane helix</keyword>
<feature type="transmembrane region" description="Helical" evidence="3">
    <location>
        <begin position="211"/>
        <end position="231"/>
    </location>
</feature>
<feature type="transmembrane region" description="Helical" evidence="3">
    <location>
        <begin position="267"/>
        <end position="285"/>
    </location>
</feature>
<dbReference type="SUPFAM" id="SSF103481">
    <property type="entry name" value="Multidrug resistance efflux transporter EmrE"/>
    <property type="match status" value="2"/>
</dbReference>
<feature type="transmembrane region" description="Helical" evidence="3">
    <location>
        <begin position="96"/>
        <end position="116"/>
    </location>
</feature>
<keyword evidence="3" id="KW-0812">Transmembrane</keyword>
<dbReference type="InterPro" id="IPR000620">
    <property type="entry name" value="EamA_dom"/>
</dbReference>
<dbReference type="GO" id="GO:0016020">
    <property type="term" value="C:membrane"/>
    <property type="evidence" value="ECO:0007669"/>
    <property type="project" value="InterPro"/>
</dbReference>
<dbReference type="PANTHER" id="PTHR22911">
    <property type="entry name" value="ACYL-MALONYL CONDENSING ENZYME-RELATED"/>
    <property type="match status" value="1"/>
</dbReference>
<protein>
    <submittedName>
        <fullName evidence="5">DMT family transporter</fullName>
    </submittedName>
</protein>
<keyword evidence="6" id="KW-1185">Reference proteome</keyword>
<sequence length="307" mass="32562">MNPLYLGVIYVIVSAVGFGVMSIFAVYAYGAGASVSSLLFLRFLLAAVLFFGLMLLRRESLGINKKQLLSLILLGGVLYTLQSLSFFSAVQYIPTSLAGLVLYTFPVFVAILSFFVDKEVLRLKTVAAMLLSLLGLGLVLGLSFGGIQPLGVVLAFAAALFYSVYIVVGNRVGKGLSPYVTSGYIALFASCSSLVVAQVDGGVDLSFLAQGWWALAGIVVFSTVMAISCFFRGLQLIGSTKASVISMVEPVVTILFSAVLFGELLGGLQWIGACAVIVGAVLIVLGKQETQEKPLETQYETVTVRGE</sequence>
<evidence type="ECO:0000256" key="3">
    <source>
        <dbReference type="SAM" id="Phobius"/>
    </source>
</evidence>
<feature type="transmembrane region" description="Helical" evidence="3">
    <location>
        <begin position="180"/>
        <end position="199"/>
    </location>
</feature>
<organism evidence="5 6">
    <name type="scientific">Brevibacillus invocatus</name>
    <dbReference type="NCBI Taxonomy" id="173959"/>
    <lineage>
        <taxon>Bacteria</taxon>
        <taxon>Bacillati</taxon>
        <taxon>Bacillota</taxon>
        <taxon>Bacilli</taxon>
        <taxon>Bacillales</taxon>
        <taxon>Paenibacillaceae</taxon>
        <taxon>Brevibacillus</taxon>
    </lineage>
</organism>